<dbReference type="Pfam" id="PF01011">
    <property type="entry name" value="PQQ"/>
    <property type="match status" value="1"/>
</dbReference>
<evidence type="ECO:0000313" key="5">
    <source>
        <dbReference type="EMBL" id="SVA86308.1"/>
    </source>
</evidence>
<evidence type="ECO:0000259" key="4">
    <source>
        <dbReference type="Pfam" id="PF01011"/>
    </source>
</evidence>
<organism evidence="5">
    <name type="scientific">marine metagenome</name>
    <dbReference type="NCBI Taxonomy" id="408172"/>
    <lineage>
        <taxon>unclassified sequences</taxon>
        <taxon>metagenomes</taxon>
        <taxon>ecological metagenomes</taxon>
    </lineage>
</organism>
<comment type="cofactor">
    <cofactor evidence="1">
        <name>pyrroloquinoline quinone</name>
        <dbReference type="ChEBI" id="CHEBI:58442"/>
    </cofactor>
</comment>
<evidence type="ECO:0000256" key="3">
    <source>
        <dbReference type="ARBA" id="ARBA00023002"/>
    </source>
</evidence>
<dbReference type="PANTHER" id="PTHR32303:SF20">
    <property type="entry name" value="QUINOPROTEIN ETHANOL DEHYDROGENASE"/>
    <property type="match status" value="1"/>
</dbReference>
<feature type="domain" description="Pyrrolo-quinoline quinone repeat" evidence="4">
    <location>
        <begin position="58"/>
        <end position="285"/>
    </location>
</feature>
<keyword evidence="3" id="KW-0560">Oxidoreductase</keyword>
<feature type="non-terminal residue" evidence="5">
    <location>
        <position position="298"/>
    </location>
</feature>
<comment type="similarity">
    <text evidence="2">Belongs to the bacterial PQQ dehydrogenase family.</text>
</comment>
<accession>A0A381ZAL0</accession>
<reference evidence="5" key="1">
    <citation type="submission" date="2018-05" db="EMBL/GenBank/DDBJ databases">
        <authorList>
            <person name="Lanie J.A."/>
            <person name="Ng W.-L."/>
            <person name="Kazmierczak K.M."/>
            <person name="Andrzejewski T.M."/>
            <person name="Davidsen T.M."/>
            <person name="Wayne K.J."/>
            <person name="Tettelin H."/>
            <person name="Glass J.I."/>
            <person name="Rusch D."/>
            <person name="Podicherti R."/>
            <person name="Tsui H.-C.T."/>
            <person name="Winkler M.E."/>
        </authorList>
    </citation>
    <scope>NUCLEOTIDE SEQUENCE</scope>
</reference>
<dbReference type="Gene3D" id="2.140.10.10">
    <property type="entry name" value="Quinoprotein alcohol dehydrogenase-like superfamily"/>
    <property type="match status" value="1"/>
</dbReference>
<dbReference type="InterPro" id="IPR002372">
    <property type="entry name" value="PQQ_rpt_dom"/>
</dbReference>
<protein>
    <recommendedName>
        <fullName evidence="4">Pyrrolo-quinoline quinone repeat domain-containing protein</fullName>
    </recommendedName>
</protein>
<dbReference type="PANTHER" id="PTHR32303">
    <property type="entry name" value="QUINOPROTEIN ALCOHOL DEHYDROGENASE (CYTOCHROME C)"/>
    <property type="match status" value="1"/>
</dbReference>
<dbReference type="SUPFAM" id="SSF50998">
    <property type="entry name" value="Quinoprotein alcohol dehydrogenase-like"/>
    <property type="match status" value="1"/>
</dbReference>
<dbReference type="GO" id="GO:0016491">
    <property type="term" value="F:oxidoreductase activity"/>
    <property type="evidence" value="ECO:0007669"/>
    <property type="project" value="UniProtKB-KW"/>
</dbReference>
<dbReference type="SMART" id="SM00564">
    <property type="entry name" value="PQQ"/>
    <property type="match status" value="3"/>
</dbReference>
<proteinExistence type="inferred from homology"/>
<dbReference type="InterPro" id="IPR011047">
    <property type="entry name" value="Quinoprotein_ADH-like_sf"/>
</dbReference>
<sequence length="298" mass="33043">MKADWYRQASGLVLLFLTGTTLDAQQAPAPAERPAPEQLQAFVPVTDEMLRQPEPENWISFRNGYNLWGYSPLDQIDDDSVSELRLVWSRAMQHGYQEVEPIVYDGVMFLANVEDIVQALDATTGDLLWEYRRNLPDNIANVTGTRYRYRNVSIYGDKIFLATNDAFLVALDAKTGTVVWETQRADYRERVAQTAGPMVVKGKLITGSRCNPSSPRPGGCFITAHDVSTGEEIWRVNTAATPDQPGGDSWGGLPRAARRHASAWMVGSYDPLLDLVYWGTGPPAPLPEKLRGAGKADL</sequence>
<name>A0A381ZAL0_9ZZZZ</name>
<evidence type="ECO:0000256" key="1">
    <source>
        <dbReference type="ARBA" id="ARBA00001931"/>
    </source>
</evidence>
<evidence type="ECO:0000256" key="2">
    <source>
        <dbReference type="ARBA" id="ARBA00008156"/>
    </source>
</evidence>
<dbReference type="EMBL" id="UINC01020587">
    <property type="protein sequence ID" value="SVA86308.1"/>
    <property type="molecule type" value="Genomic_DNA"/>
</dbReference>
<dbReference type="InterPro" id="IPR018391">
    <property type="entry name" value="PQQ_b-propeller_rpt"/>
</dbReference>
<gene>
    <name evidence="5" type="ORF">METZ01_LOCUS139162</name>
</gene>
<dbReference type="AlphaFoldDB" id="A0A381ZAL0"/>